<evidence type="ECO:0000313" key="6">
    <source>
        <dbReference type="Proteomes" id="UP000215005"/>
    </source>
</evidence>
<dbReference type="UniPathway" id="UPA01014"/>
<dbReference type="Proteomes" id="UP000215005">
    <property type="component" value="Chromosome"/>
</dbReference>
<dbReference type="InterPro" id="IPR017804">
    <property type="entry name" value="MeTrfase_EgtD-like"/>
</dbReference>
<comment type="function">
    <text evidence="3">Catalyzes the SAM-dependent triple methylation of the alpha-amino group of histidine to form hercynine, a step in the biosynthesis pathway of ergothioneine.</text>
</comment>
<evidence type="ECO:0000256" key="2">
    <source>
        <dbReference type="ARBA" id="ARBA00022679"/>
    </source>
</evidence>
<comment type="pathway">
    <text evidence="3">Amino-acid biosynthesis; ergothioneine biosynthesis.</text>
</comment>
<dbReference type="GO" id="GO:0052706">
    <property type="term" value="F:L-histidine N(alpha)-methyltransferase activity"/>
    <property type="evidence" value="ECO:0007669"/>
    <property type="project" value="UniProtKB-UniRule"/>
</dbReference>
<dbReference type="PANTHER" id="PTHR43397:SF1">
    <property type="entry name" value="ERGOTHIONEINE BIOSYNTHESIS PROTEIN 1"/>
    <property type="match status" value="1"/>
</dbReference>
<protein>
    <recommendedName>
        <fullName evidence="3">Histidine N-alpha-methyltransferase</fullName>
        <ecNumber evidence="3">2.1.1.44</ecNumber>
    </recommendedName>
    <alternativeName>
        <fullName evidence="3">Histidine trimethyltransferase</fullName>
    </alternativeName>
</protein>
<dbReference type="GO" id="GO:0008276">
    <property type="term" value="F:protein methyltransferase activity"/>
    <property type="evidence" value="ECO:0007669"/>
    <property type="project" value="InterPro"/>
</dbReference>
<feature type="binding site" evidence="3">
    <location>
        <begin position="281"/>
        <end position="283"/>
    </location>
    <ligand>
        <name>L-histidine</name>
        <dbReference type="ChEBI" id="CHEBI:57595"/>
    </ligand>
</feature>
<proteinExistence type="inferred from homology"/>
<dbReference type="Gene3D" id="3.40.50.150">
    <property type="entry name" value="Vaccinia Virus protein VP39"/>
    <property type="match status" value="1"/>
</dbReference>
<dbReference type="InterPro" id="IPR029063">
    <property type="entry name" value="SAM-dependent_MTases_sf"/>
</dbReference>
<dbReference type="HAMAP" id="MF_02037">
    <property type="entry name" value="EgtD"/>
    <property type="match status" value="1"/>
</dbReference>
<feature type="binding site" evidence="3">
    <location>
        <position position="205"/>
    </location>
    <ligand>
        <name>L-histidine</name>
        <dbReference type="ChEBI" id="CHEBI:57595"/>
    </ligand>
</feature>
<dbReference type="PANTHER" id="PTHR43397">
    <property type="entry name" value="ERGOTHIONEINE BIOSYNTHESIS PROTEIN 1"/>
    <property type="match status" value="1"/>
</dbReference>
<dbReference type="InterPro" id="IPR032888">
    <property type="entry name" value="EgtD_Actinobacteria"/>
</dbReference>
<dbReference type="Pfam" id="PF10017">
    <property type="entry name" value="Methyltransf_33"/>
    <property type="match status" value="1"/>
</dbReference>
<dbReference type="KEGG" id="ngv:CDO52_21005"/>
<comment type="catalytic activity">
    <reaction evidence="3">
        <text>L-histidine + 3 S-adenosyl-L-methionine = hercynine + 3 S-adenosyl-L-homocysteine + 3 H(+)</text>
        <dbReference type="Rhea" id="RHEA:38471"/>
        <dbReference type="ChEBI" id="CHEBI:15378"/>
        <dbReference type="ChEBI" id="CHEBI:15781"/>
        <dbReference type="ChEBI" id="CHEBI:57595"/>
        <dbReference type="ChEBI" id="CHEBI:57856"/>
        <dbReference type="ChEBI" id="CHEBI:59789"/>
        <dbReference type="EC" id="2.1.1.44"/>
    </reaction>
</comment>
<evidence type="ECO:0000259" key="4">
    <source>
        <dbReference type="Pfam" id="PF10017"/>
    </source>
</evidence>
<sequence>MLPIEYHLTADDLAKSLREDVYDGLTSRPKTLPPKWFYDERGSVLFERITELPEYYPTRTERAILERYAADIAAVTGSDTLVELGAGSGEKTRLLLDALGAGGTLRRFVPVDVSGDFLRDAAAGIAASYPGVDVRPVVADFVRHLHLLPTAGRRLVAMIGSTIGNLTPAERLGFLAELRGTLAEGDALLLGLDLVKAPARLRAAYDDAQGVTAEFNRNVLRVINRELDADFAPDAFAHVAPWDAEAEWIEMRLRSTRRQRVHVGALDLDVGFAEGEEMRTEISAKFRREGIEGELARAGLTLTHWWTDPDGDFALLVAVP</sequence>
<feature type="binding site" evidence="3">
    <location>
        <position position="91"/>
    </location>
    <ligand>
        <name>S-adenosyl-L-methionine</name>
        <dbReference type="ChEBI" id="CHEBI:59789"/>
    </ligand>
</feature>
<dbReference type="EMBL" id="CP022753">
    <property type="protein sequence ID" value="ASU84937.1"/>
    <property type="molecule type" value="Genomic_DNA"/>
</dbReference>
<feature type="binding site" evidence="3">
    <location>
        <position position="165"/>
    </location>
    <ligand>
        <name>L-histidine</name>
        <dbReference type="ChEBI" id="CHEBI:57595"/>
    </ligand>
</feature>
<keyword evidence="3" id="KW-0949">S-adenosyl-L-methionine</keyword>
<keyword evidence="2 3" id="KW-0808">Transferase</keyword>
<dbReference type="GO" id="GO:0032259">
    <property type="term" value="P:methylation"/>
    <property type="evidence" value="ECO:0007669"/>
    <property type="project" value="UniProtKB-KW"/>
</dbReference>
<feature type="binding site" evidence="3">
    <location>
        <position position="85"/>
    </location>
    <ligand>
        <name>S-adenosyl-L-methionine</name>
        <dbReference type="ChEBI" id="CHEBI:59789"/>
    </ligand>
</feature>
<dbReference type="SUPFAM" id="SSF53335">
    <property type="entry name" value="S-adenosyl-L-methionine-dependent methyltransferases"/>
    <property type="match status" value="1"/>
</dbReference>
<evidence type="ECO:0000313" key="5">
    <source>
        <dbReference type="EMBL" id="ASU84937.1"/>
    </source>
</evidence>
<organism evidence="5 6">
    <name type="scientific">Nocardiopsis gilva YIM 90087</name>
    <dbReference type="NCBI Taxonomy" id="1235441"/>
    <lineage>
        <taxon>Bacteria</taxon>
        <taxon>Bacillati</taxon>
        <taxon>Actinomycetota</taxon>
        <taxon>Actinomycetes</taxon>
        <taxon>Streptosporangiales</taxon>
        <taxon>Nocardiopsidaceae</taxon>
        <taxon>Nocardiopsis</taxon>
    </lineage>
</organism>
<evidence type="ECO:0000256" key="1">
    <source>
        <dbReference type="ARBA" id="ARBA00022603"/>
    </source>
</evidence>
<comment type="similarity">
    <text evidence="3">Belongs to the methyltransferase superfamily. EgtD family.</text>
</comment>
<dbReference type="InterPro" id="IPR051128">
    <property type="entry name" value="EgtD_Methyltrsf_superfamily"/>
</dbReference>
<accession>A0A223S9Y6</accession>
<comment type="subunit">
    <text evidence="3">Monomer.</text>
</comment>
<keyword evidence="1 3" id="KW-0489">Methyltransferase</keyword>
<dbReference type="InterPro" id="IPR035094">
    <property type="entry name" value="EgtD"/>
</dbReference>
<dbReference type="InterPro" id="IPR019257">
    <property type="entry name" value="MeTrfase_dom"/>
</dbReference>
<dbReference type="RefSeq" id="WP_094932632.1">
    <property type="nucleotide sequence ID" value="NZ_CP022753.1"/>
</dbReference>
<feature type="binding site" evidence="3">
    <location>
        <position position="112"/>
    </location>
    <ligand>
        <name>S-adenosyl-L-methionine</name>
        <dbReference type="ChEBI" id="CHEBI:59789"/>
    </ligand>
</feature>
<dbReference type="NCBIfam" id="TIGR03438">
    <property type="entry name" value="egtD_ergothio"/>
    <property type="match status" value="1"/>
</dbReference>
<gene>
    <name evidence="3 5" type="primary">egtD</name>
    <name evidence="5" type="ORF">CDO52_21005</name>
</gene>
<feature type="binding site" evidence="3">
    <location>
        <position position="55"/>
    </location>
    <ligand>
        <name>L-histidine</name>
        <dbReference type="ChEBI" id="CHEBI:57595"/>
    </ligand>
</feature>
<dbReference type="OrthoDB" id="5289726at2"/>
<dbReference type="PIRSF" id="PIRSF018005">
    <property type="entry name" value="UCP018005"/>
    <property type="match status" value="1"/>
</dbReference>
<dbReference type="EC" id="2.1.1.44" evidence="3"/>
<name>A0A223S9Y6_9ACTN</name>
<feature type="binding site" evidence="3">
    <location>
        <begin position="140"/>
        <end position="141"/>
    </location>
    <ligand>
        <name>S-adenosyl-L-methionine</name>
        <dbReference type="ChEBI" id="CHEBI:59789"/>
    </ligand>
</feature>
<feature type="domain" description="Histidine-specific methyltransferase SAM-dependent" evidence="4">
    <location>
        <begin position="17"/>
        <end position="318"/>
    </location>
</feature>
<evidence type="ECO:0000256" key="3">
    <source>
        <dbReference type="HAMAP-Rule" id="MF_02037"/>
    </source>
</evidence>
<keyword evidence="6" id="KW-1185">Reference proteome</keyword>
<dbReference type="GO" id="GO:0052699">
    <property type="term" value="P:ergothioneine biosynthetic process"/>
    <property type="evidence" value="ECO:0007669"/>
    <property type="project" value="UniProtKB-UniRule"/>
</dbReference>
<reference evidence="5 6" key="1">
    <citation type="submission" date="2017-08" db="EMBL/GenBank/DDBJ databases">
        <title>The complete genome sequence of Nocardiopsis gilva YIM 90087.</title>
        <authorList>
            <person name="Yin M."/>
            <person name="Tang S."/>
        </authorList>
    </citation>
    <scope>NUCLEOTIDE SEQUENCE [LARGE SCALE GENOMIC DNA]</scope>
    <source>
        <strain evidence="5 6">YIM 90087</strain>
    </source>
</reference>
<dbReference type="AlphaFoldDB" id="A0A223S9Y6"/>